<gene>
    <name evidence="1" type="ORF">SCE1572_13125</name>
</gene>
<dbReference type="HOGENOM" id="CLU_042764_0_0_7"/>
<reference evidence="1 2" key="1">
    <citation type="journal article" date="2013" name="Sci. Rep.">
        <title>Extraordinary expansion of a Sorangium cellulosum genome from an alkaline milieu.</title>
        <authorList>
            <person name="Han K."/>
            <person name="Li Z.F."/>
            <person name="Peng R."/>
            <person name="Zhu L.P."/>
            <person name="Zhou T."/>
            <person name="Wang L.G."/>
            <person name="Li S.G."/>
            <person name="Zhang X.B."/>
            <person name="Hu W."/>
            <person name="Wu Z.H."/>
            <person name="Qin N."/>
            <person name="Li Y.Z."/>
        </authorList>
    </citation>
    <scope>NUCLEOTIDE SEQUENCE [LARGE SCALE GENOMIC DNA]</scope>
    <source>
        <strain evidence="1 2">So0157-2</strain>
    </source>
</reference>
<dbReference type="Proteomes" id="UP000014803">
    <property type="component" value="Chromosome"/>
</dbReference>
<accession>S4XSL7</accession>
<dbReference type="PATRIC" id="fig|1254432.3.peg.2950"/>
<dbReference type="KEGG" id="scu:SCE1572_13125"/>
<protein>
    <submittedName>
        <fullName evidence="1">Uncharacterized protein</fullName>
    </submittedName>
</protein>
<organism evidence="1 2">
    <name type="scientific">Sorangium cellulosum So0157-2</name>
    <dbReference type="NCBI Taxonomy" id="1254432"/>
    <lineage>
        <taxon>Bacteria</taxon>
        <taxon>Pseudomonadati</taxon>
        <taxon>Myxococcota</taxon>
        <taxon>Polyangia</taxon>
        <taxon>Polyangiales</taxon>
        <taxon>Polyangiaceae</taxon>
        <taxon>Sorangium</taxon>
    </lineage>
</organism>
<dbReference type="AlphaFoldDB" id="S4XSL7"/>
<evidence type="ECO:0000313" key="1">
    <source>
        <dbReference type="EMBL" id="AGP35381.1"/>
    </source>
</evidence>
<dbReference type="STRING" id="1254432.SCE1572_13125"/>
<dbReference type="EMBL" id="CP003969">
    <property type="protein sequence ID" value="AGP35381.1"/>
    <property type="molecule type" value="Genomic_DNA"/>
</dbReference>
<evidence type="ECO:0000313" key="2">
    <source>
        <dbReference type="Proteomes" id="UP000014803"/>
    </source>
</evidence>
<sequence>MTAGALLAGALLSSLPRPARAEQGSAAQASESARRLLDEAYARKAARDARGAAAALEAARAAGADAQLVALELGYLASQQGDIEEARRRFEEAGRGPDEALARKAQAELRLLPQRLSADLYAETYGWSRVLGAAQQSDLVPTLRARGFFRPSFSLDLGLYAYAQVTRDLASGRGAGGVPLVYADNYALAGLGAMLRLWDRRIGLFVQAGPALNLLDDGRERVAFDARGGAFFGAETGGCAPGGAGVSWTFVPCAELYAEAVFVSRFDDNVIAFARPRLSATYLVTGPLAWQVVAEGRAAADTNGDFFNNFVDAGAGPRLRLLRPLRLDLALGVHAGSYLGLEGRDPAPRQLGYVDLRLQAATYVEF</sequence>
<name>S4XSL7_SORCE</name>
<dbReference type="RefSeq" id="WP_020734592.1">
    <property type="nucleotide sequence ID" value="NC_021658.1"/>
</dbReference>
<proteinExistence type="predicted"/>